<protein>
    <submittedName>
        <fullName evidence="1">Uncharacterized protein</fullName>
    </submittedName>
</protein>
<dbReference type="Proteomes" id="UP000612362">
    <property type="component" value="Unassembled WGS sequence"/>
</dbReference>
<comment type="caution">
    <text evidence="1">The sequence shown here is derived from an EMBL/GenBank/DDBJ whole genome shotgun (WGS) entry which is preliminary data.</text>
</comment>
<keyword evidence="2" id="KW-1185">Reference proteome</keyword>
<name>A0A8J3IE55_9CHLR</name>
<accession>A0A8J3IE55</accession>
<organism evidence="1 2">
    <name type="scientific">Ktedonospora formicarum</name>
    <dbReference type="NCBI Taxonomy" id="2778364"/>
    <lineage>
        <taxon>Bacteria</taxon>
        <taxon>Bacillati</taxon>
        <taxon>Chloroflexota</taxon>
        <taxon>Ktedonobacteria</taxon>
        <taxon>Ktedonobacterales</taxon>
        <taxon>Ktedonobacteraceae</taxon>
        <taxon>Ktedonospora</taxon>
    </lineage>
</organism>
<evidence type="ECO:0000313" key="1">
    <source>
        <dbReference type="EMBL" id="GHO49644.1"/>
    </source>
</evidence>
<dbReference type="AlphaFoldDB" id="A0A8J3IE55"/>
<gene>
    <name evidence="1" type="ORF">KSX_78070</name>
</gene>
<sequence length="159" mass="18137">MLGISERRIRLYIEMKRLPAVRAADVLMIPLENVKSFTRKNAGRPRKNTLAWRISSAENTQFMTSISVQVKSHLSEELMHCIEEIKNSGKHLFPGTVARYIAKSDTIAGQIDIVLIWRSTVMPNEAERERALEAFRQALADVLDWDTARYNIGSILTHT</sequence>
<proteinExistence type="predicted"/>
<reference evidence="1" key="1">
    <citation type="submission" date="2020-10" db="EMBL/GenBank/DDBJ databases">
        <title>Taxonomic study of unclassified bacteria belonging to the class Ktedonobacteria.</title>
        <authorList>
            <person name="Yabe S."/>
            <person name="Wang C.M."/>
            <person name="Zheng Y."/>
            <person name="Sakai Y."/>
            <person name="Cavaletti L."/>
            <person name="Monciardini P."/>
            <person name="Donadio S."/>
        </authorList>
    </citation>
    <scope>NUCLEOTIDE SEQUENCE</scope>
    <source>
        <strain evidence="1">SOSP1-1</strain>
    </source>
</reference>
<dbReference type="EMBL" id="BNJF01000006">
    <property type="protein sequence ID" value="GHO49644.1"/>
    <property type="molecule type" value="Genomic_DNA"/>
</dbReference>
<evidence type="ECO:0000313" key="2">
    <source>
        <dbReference type="Proteomes" id="UP000612362"/>
    </source>
</evidence>